<protein>
    <submittedName>
        <fullName evidence="1">Calcineurin-like phosphoesterase family protein</fullName>
    </submittedName>
</protein>
<dbReference type="EMBL" id="JAUSVX010000024">
    <property type="protein sequence ID" value="MDQ0474562.1"/>
    <property type="molecule type" value="Genomic_DNA"/>
</dbReference>
<evidence type="ECO:0000313" key="2">
    <source>
        <dbReference type="Proteomes" id="UP001242480"/>
    </source>
</evidence>
<dbReference type="SUPFAM" id="SSF56300">
    <property type="entry name" value="Metallo-dependent phosphatases"/>
    <property type="match status" value="1"/>
</dbReference>
<gene>
    <name evidence="1" type="ORF">QO011_007603</name>
</gene>
<dbReference type="Proteomes" id="UP001242480">
    <property type="component" value="Unassembled WGS sequence"/>
</dbReference>
<keyword evidence="2" id="KW-1185">Reference proteome</keyword>
<organism evidence="1 2">
    <name type="scientific">Labrys wisconsinensis</name>
    <dbReference type="NCBI Taxonomy" id="425677"/>
    <lineage>
        <taxon>Bacteria</taxon>
        <taxon>Pseudomonadati</taxon>
        <taxon>Pseudomonadota</taxon>
        <taxon>Alphaproteobacteria</taxon>
        <taxon>Hyphomicrobiales</taxon>
        <taxon>Xanthobacteraceae</taxon>
        <taxon>Labrys</taxon>
    </lineage>
</organism>
<dbReference type="RefSeq" id="WP_307284388.1">
    <property type="nucleotide sequence ID" value="NZ_JAUSVX010000024.1"/>
</dbReference>
<accession>A0ABU0JJU7</accession>
<dbReference type="InterPro" id="IPR029052">
    <property type="entry name" value="Metallo-depent_PP-like"/>
</dbReference>
<reference evidence="1 2" key="1">
    <citation type="submission" date="2023-07" db="EMBL/GenBank/DDBJ databases">
        <title>Genomic Encyclopedia of Type Strains, Phase IV (KMG-IV): sequencing the most valuable type-strain genomes for metagenomic binning, comparative biology and taxonomic classification.</title>
        <authorList>
            <person name="Goeker M."/>
        </authorList>
    </citation>
    <scope>NUCLEOTIDE SEQUENCE [LARGE SCALE GENOMIC DNA]</scope>
    <source>
        <strain evidence="1 2">DSM 19619</strain>
    </source>
</reference>
<comment type="caution">
    <text evidence="1">The sequence shown here is derived from an EMBL/GenBank/DDBJ whole genome shotgun (WGS) entry which is preliminary data.</text>
</comment>
<proteinExistence type="predicted"/>
<name>A0ABU0JJU7_9HYPH</name>
<dbReference type="Gene3D" id="3.60.21.10">
    <property type="match status" value="1"/>
</dbReference>
<sequence>MIFFTSDTHFQHARIIPFSRRPFASADEMDDVLVRNWRERITDDDVVYHLGDVTWKWNARIRAMLDGLPGVKHLIVGNHDHSNTRGAAAWASVQSYAELAVDVPEGGRRLIVLCHYPFAVWRDSHHGSINLHGHVHGRFQPTAQQMDVGVDCTDYAPITLPEVLTRLATYPAHVHRDLEELP</sequence>
<evidence type="ECO:0000313" key="1">
    <source>
        <dbReference type="EMBL" id="MDQ0474562.1"/>
    </source>
</evidence>